<dbReference type="GO" id="GO:0005248">
    <property type="term" value="F:voltage-gated sodium channel activity"/>
    <property type="evidence" value="ECO:0007669"/>
    <property type="project" value="TreeGrafter"/>
</dbReference>
<sequence length="962" mass="114019">MYSIQNKINKNEEQLDLQNQPNFYVHHKQLKVIIYLKNKIIIQQLAQTSFFIFSDKNKFRYFCVWLNEWKYFDNFIIITILLNTITLMFTDYRYRLGDEKQSEWRQSFQYYTELIFLIIFTLEFLIKTISMSFILSPNAYLRDVWNILDFIVVLSGIVSFIPGTFNVSAIRTIRILRPLRSINSIKGMKILVASLIESLPALGNVVLFLVFLIIMFGILALQLFSGVFEYRCRIGQAPDNGFWPADDSIRRLCNFSRNNCPQERFCGSMGDFGLPQNIKENYLDEFNYGYTNFDNILIAIFSIFQSLTTEGWSKIVLILIYAQEPWIVYSYFILLILIGSFFVVNLILAVINDSFVNEEQKIKEKYLAQERKKLRKENNQKHRKYFSEMMMKTNFTENQNSVKLQIYKEIQNNENEKKQEIQKVQKDIQYFRFVKISSQYMKKQKAYRRFQEIVQKVIELNKYKENLNIWKEEIKKKQKIKIKTKNTLQFLQNKIRNLAESRVFLIFTTLVIIANTIVLSLDKYPIDNAYENRLELFNIIFTYIFAYEMCIKIIAFGLKGYFKDSFNIFDCILVFLSVIEIIFQQSGLFVTIAGFRSLRLFRIIKLIKRLENLRFLLISIGKTLQQINNFLVLVILFIIVSSLLGMEFFAYKIRFKDDLVNLEDGESPDVNFDNFQNAFVCIFILLINENWNQILYYHLRAFGDWSPSIFFITVIIVGNFILLKLFLAILINQFSQNNNQQLLIKNQNNNNNKKKISKNKLNLPKNIKKILLIHQSKSKYIYIYIYIYKQIKKSNSSIFNKNQNKQSRFKSNLDQNQIQKIHLQGKSLNIFTEKSKLRIILSQVLFNKNFEYCSIIIIIISSIILCIDEPLQDPTSQKALLLNIIDIIITSIFLTECFIKIIVFGFFLNGKDSYIRNINNLLGFYNCSIIFGWFFRRNRKFTKSEGYKAFQSGKTFKNYLKE</sequence>
<dbReference type="Pfam" id="PF00520">
    <property type="entry name" value="Ion_trans"/>
    <property type="match status" value="3"/>
</dbReference>
<dbReference type="FunFam" id="1.20.120.350:FF:000095">
    <property type="entry name" value="Voltage-gated Ca2+ channel, alpha subunit"/>
    <property type="match status" value="1"/>
</dbReference>
<keyword evidence="5" id="KW-0175">Coiled coil</keyword>
<feature type="transmembrane region" description="Helical" evidence="6">
    <location>
        <begin position="147"/>
        <end position="169"/>
    </location>
</feature>
<evidence type="ECO:0000256" key="6">
    <source>
        <dbReference type="SAM" id="Phobius"/>
    </source>
</evidence>
<accession>G0QU33</accession>
<keyword evidence="4 6" id="KW-0472">Membrane</keyword>
<keyword evidence="3 6" id="KW-1133">Transmembrane helix</keyword>
<dbReference type="Gene3D" id="1.20.120.350">
    <property type="entry name" value="Voltage-gated potassium channels. Chain C"/>
    <property type="match status" value="3"/>
</dbReference>
<feature type="transmembrane region" description="Helical" evidence="6">
    <location>
        <begin position="670"/>
        <end position="688"/>
    </location>
</feature>
<gene>
    <name evidence="8" type="ORF">IMG5_114650</name>
</gene>
<evidence type="ECO:0000256" key="2">
    <source>
        <dbReference type="ARBA" id="ARBA00022692"/>
    </source>
</evidence>
<protein>
    <recommendedName>
        <fullName evidence="7">Ion transport domain-containing protein</fullName>
    </recommendedName>
</protein>
<feature type="transmembrane region" description="Helical" evidence="6">
    <location>
        <begin position="75"/>
        <end position="94"/>
    </location>
</feature>
<dbReference type="EMBL" id="GL983899">
    <property type="protein sequence ID" value="EGR31257.1"/>
    <property type="molecule type" value="Genomic_DNA"/>
</dbReference>
<organism evidence="8 9">
    <name type="scientific">Ichthyophthirius multifiliis</name>
    <name type="common">White spot disease agent</name>
    <name type="synonym">Ich</name>
    <dbReference type="NCBI Taxonomy" id="5932"/>
    <lineage>
        <taxon>Eukaryota</taxon>
        <taxon>Sar</taxon>
        <taxon>Alveolata</taxon>
        <taxon>Ciliophora</taxon>
        <taxon>Intramacronucleata</taxon>
        <taxon>Oligohymenophorea</taxon>
        <taxon>Hymenostomatida</taxon>
        <taxon>Ophryoglenina</taxon>
        <taxon>Ichthyophthirius</taxon>
    </lineage>
</organism>
<dbReference type="GO" id="GO:0001518">
    <property type="term" value="C:voltage-gated sodium channel complex"/>
    <property type="evidence" value="ECO:0007669"/>
    <property type="project" value="TreeGrafter"/>
</dbReference>
<keyword evidence="9" id="KW-1185">Reference proteome</keyword>
<proteinExistence type="predicted"/>
<reference evidence="8 9" key="1">
    <citation type="submission" date="2011-07" db="EMBL/GenBank/DDBJ databases">
        <authorList>
            <person name="Coyne R."/>
            <person name="Brami D."/>
            <person name="Johnson J."/>
            <person name="Hostetler J."/>
            <person name="Hannick L."/>
            <person name="Clark T."/>
            <person name="Cassidy-Hanley D."/>
            <person name="Inman J."/>
        </authorList>
    </citation>
    <scope>NUCLEOTIDE SEQUENCE [LARGE SCALE GENOMIC DNA]</scope>
    <source>
        <strain evidence="8 9">G5</strain>
    </source>
</reference>
<feature type="transmembrane region" description="Helical" evidence="6">
    <location>
        <begin position="914"/>
        <end position="935"/>
    </location>
</feature>
<feature type="transmembrane region" description="Helical" evidence="6">
    <location>
        <begin position="326"/>
        <end position="351"/>
    </location>
</feature>
<evidence type="ECO:0000259" key="7">
    <source>
        <dbReference type="Pfam" id="PF00520"/>
    </source>
</evidence>
<dbReference type="OMA" id="ITEWPST"/>
<dbReference type="InterPro" id="IPR043203">
    <property type="entry name" value="VGCC_Ca_Na"/>
</dbReference>
<feature type="transmembrane region" description="Helical" evidence="6">
    <location>
        <begin position="879"/>
        <end position="908"/>
    </location>
</feature>
<evidence type="ECO:0000256" key="4">
    <source>
        <dbReference type="ARBA" id="ARBA00023136"/>
    </source>
</evidence>
<keyword evidence="2 6" id="KW-0812">Transmembrane</keyword>
<evidence type="ECO:0000256" key="1">
    <source>
        <dbReference type="ARBA" id="ARBA00004141"/>
    </source>
</evidence>
<feature type="transmembrane region" description="Helical" evidence="6">
    <location>
        <begin position="503"/>
        <end position="521"/>
    </location>
</feature>
<dbReference type="InterPro" id="IPR027359">
    <property type="entry name" value="Volt_channel_dom_sf"/>
</dbReference>
<evidence type="ECO:0000313" key="9">
    <source>
        <dbReference type="Proteomes" id="UP000008983"/>
    </source>
</evidence>
<feature type="domain" description="Ion transport" evidence="7">
    <location>
        <begin position="502"/>
        <end position="741"/>
    </location>
</feature>
<dbReference type="STRING" id="857967.G0QU33"/>
<dbReference type="PANTHER" id="PTHR10037">
    <property type="entry name" value="VOLTAGE-GATED CATION CHANNEL CALCIUM AND SODIUM"/>
    <property type="match status" value="1"/>
</dbReference>
<feature type="transmembrane region" description="Helical" evidence="6">
    <location>
        <begin position="709"/>
        <end position="731"/>
    </location>
</feature>
<feature type="transmembrane region" description="Helical" evidence="6">
    <location>
        <begin position="627"/>
        <end position="650"/>
    </location>
</feature>
<feature type="transmembrane region" description="Helical" evidence="6">
    <location>
        <begin position="565"/>
        <end position="583"/>
    </location>
</feature>
<dbReference type="RefSeq" id="XP_004034743.1">
    <property type="nucleotide sequence ID" value="XM_004034695.1"/>
</dbReference>
<evidence type="ECO:0000313" key="8">
    <source>
        <dbReference type="EMBL" id="EGR31257.1"/>
    </source>
</evidence>
<feature type="domain" description="Ion transport" evidence="7">
    <location>
        <begin position="848"/>
        <end position="925"/>
    </location>
</feature>
<dbReference type="AlphaFoldDB" id="G0QU33"/>
<evidence type="ECO:0000256" key="3">
    <source>
        <dbReference type="ARBA" id="ARBA00022989"/>
    </source>
</evidence>
<feature type="transmembrane region" description="Helical" evidence="6">
    <location>
        <begin position="849"/>
        <end position="867"/>
    </location>
</feature>
<dbReference type="Proteomes" id="UP000008983">
    <property type="component" value="Unassembled WGS sequence"/>
</dbReference>
<evidence type="ECO:0000256" key="5">
    <source>
        <dbReference type="SAM" id="Coils"/>
    </source>
</evidence>
<dbReference type="Gene3D" id="1.10.287.70">
    <property type="match status" value="2"/>
</dbReference>
<dbReference type="GeneID" id="14907413"/>
<feature type="transmembrane region" description="Helical" evidence="6">
    <location>
        <begin position="536"/>
        <end position="558"/>
    </location>
</feature>
<comment type="subcellular location">
    <subcellularLocation>
        <location evidence="1">Membrane</location>
        <topology evidence="1">Multi-pass membrane protein</topology>
    </subcellularLocation>
</comment>
<dbReference type="InParanoid" id="G0QU33"/>
<feature type="transmembrane region" description="Helical" evidence="6">
    <location>
        <begin position="114"/>
        <end position="135"/>
    </location>
</feature>
<name>G0QU33_ICHMU</name>
<dbReference type="eggNOG" id="KOG2301">
    <property type="taxonomic scope" value="Eukaryota"/>
</dbReference>
<dbReference type="InterPro" id="IPR005821">
    <property type="entry name" value="Ion_trans_dom"/>
</dbReference>
<dbReference type="OrthoDB" id="193091at2759"/>
<dbReference type="PANTHER" id="PTHR10037:SF62">
    <property type="entry name" value="SODIUM CHANNEL PROTEIN 60E"/>
    <property type="match status" value="1"/>
</dbReference>
<feature type="coiled-coil region" evidence="5">
    <location>
        <begin position="453"/>
        <end position="501"/>
    </location>
</feature>
<dbReference type="SUPFAM" id="SSF81324">
    <property type="entry name" value="Voltage-gated potassium channels"/>
    <property type="match status" value="2"/>
</dbReference>
<feature type="domain" description="Ion transport" evidence="7">
    <location>
        <begin position="69"/>
        <end position="360"/>
    </location>
</feature>
<feature type="transmembrane region" description="Helical" evidence="6">
    <location>
        <begin position="190"/>
        <end position="221"/>
    </location>
</feature>